<feature type="domain" description="GGDEF" evidence="2">
    <location>
        <begin position="206"/>
        <end position="317"/>
    </location>
</feature>
<feature type="transmembrane region" description="Helical" evidence="1">
    <location>
        <begin position="55"/>
        <end position="72"/>
    </location>
</feature>
<dbReference type="Gene3D" id="3.30.70.270">
    <property type="match status" value="1"/>
</dbReference>
<keyword evidence="1" id="KW-0472">Membrane</keyword>
<dbReference type="RefSeq" id="WP_245969192.1">
    <property type="nucleotide sequence ID" value="NZ_CBCRXS010000001.1"/>
</dbReference>
<dbReference type="AlphaFoldDB" id="A0A495KAX4"/>
<name>A0A495KAX4_WILMA</name>
<gene>
    <name evidence="3" type="ORF">DFJ75_4699</name>
</gene>
<dbReference type="EMBL" id="RBKV01000001">
    <property type="protein sequence ID" value="RKR97808.1"/>
    <property type="molecule type" value="Genomic_DNA"/>
</dbReference>
<keyword evidence="1" id="KW-0812">Transmembrane</keyword>
<sequence length="317" mass="33447">MNRFALVSGSAGQMLREQKVRVLRIYLAATTFLYFVGVFLTLISPRRSQLPDTTGGIIAVVLGAGALIYLSVSRARLAPAIAAAMISTPMVIAYHTSIVADFPCLIGVMFLAMYLRAFYAPKLAAVLVGLLTTATVAALAIGPAAKLGITYVIFAVAIVGAAESFGLVTRSLVTIACTDPLTGVLNRAGWEIATTEQLARARSTHATITVAVFDIDDFKNVNDSLGHQVGDQRLIEYAQQWSSVIPKGAVLARLGGDEFALFIAGVGQTSAAEVIEQLRSAVPEASVGIATKDARATTISDLLEQADAALYDAKRGR</sequence>
<dbReference type="GO" id="GO:1902201">
    <property type="term" value="P:negative regulation of bacterial-type flagellum-dependent cell motility"/>
    <property type="evidence" value="ECO:0007669"/>
    <property type="project" value="TreeGrafter"/>
</dbReference>
<comment type="caution">
    <text evidence="3">The sequence shown here is derived from an EMBL/GenBank/DDBJ whole genome shotgun (WGS) entry which is preliminary data.</text>
</comment>
<keyword evidence="1" id="KW-1133">Transmembrane helix</keyword>
<dbReference type="CDD" id="cd01949">
    <property type="entry name" value="GGDEF"/>
    <property type="match status" value="1"/>
</dbReference>
<proteinExistence type="predicted"/>
<accession>A0A495KAX4</accession>
<feature type="transmembrane region" description="Helical" evidence="1">
    <location>
        <begin position="148"/>
        <end position="168"/>
    </location>
</feature>
<dbReference type="InterPro" id="IPR000160">
    <property type="entry name" value="GGDEF_dom"/>
</dbReference>
<dbReference type="SUPFAM" id="SSF55073">
    <property type="entry name" value="Nucleotide cyclase"/>
    <property type="match status" value="1"/>
</dbReference>
<protein>
    <submittedName>
        <fullName evidence="3">Diguanylate cyclase (GGDEF)-like protein</fullName>
    </submittedName>
</protein>
<dbReference type="NCBIfam" id="TIGR00254">
    <property type="entry name" value="GGDEF"/>
    <property type="match status" value="1"/>
</dbReference>
<dbReference type="GO" id="GO:0052621">
    <property type="term" value="F:diguanylate cyclase activity"/>
    <property type="evidence" value="ECO:0007669"/>
    <property type="project" value="TreeGrafter"/>
</dbReference>
<dbReference type="Pfam" id="PF00990">
    <property type="entry name" value="GGDEF"/>
    <property type="match status" value="1"/>
</dbReference>
<evidence type="ECO:0000259" key="2">
    <source>
        <dbReference type="PROSITE" id="PS50887"/>
    </source>
</evidence>
<dbReference type="InterPro" id="IPR043128">
    <property type="entry name" value="Rev_trsase/Diguanyl_cyclase"/>
</dbReference>
<dbReference type="PANTHER" id="PTHR45138:SF9">
    <property type="entry name" value="DIGUANYLATE CYCLASE DGCM-RELATED"/>
    <property type="match status" value="1"/>
</dbReference>
<dbReference type="PANTHER" id="PTHR45138">
    <property type="entry name" value="REGULATORY COMPONENTS OF SENSORY TRANSDUCTION SYSTEM"/>
    <property type="match status" value="1"/>
</dbReference>
<evidence type="ECO:0000313" key="4">
    <source>
        <dbReference type="Proteomes" id="UP000274762"/>
    </source>
</evidence>
<organism evidence="3 4">
    <name type="scientific">Williamsia marianensis</name>
    <dbReference type="NCBI Taxonomy" id="85044"/>
    <lineage>
        <taxon>Bacteria</taxon>
        <taxon>Bacillati</taxon>
        <taxon>Actinomycetota</taxon>
        <taxon>Actinomycetes</taxon>
        <taxon>Mycobacteriales</taxon>
        <taxon>Nocardiaceae</taxon>
        <taxon>Williamsia</taxon>
    </lineage>
</organism>
<dbReference type="GO" id="GO:0043709">
    <property type="term" value="P:cell adhesion involved in single-species biofilm formation"/>
    <property type="evidence" value="ECO:0007669"/>
    <property type="project" value="TreeGrafter"/>
</dbReference>
<feature type="transmembrane region" description="Helical" evidence="1">
    <location>
        <begin position="23"/>
        <end position="43"/>
    </location>
</feature>
<dbReference type="InterPro" id="IPR029787">
    <property type="entry name" value="Nucleotide_cyclase"/>
</dbReference>
<evidence type="ECO:0000256" key="1">
    <source>
        <dbReference type="SAM" id="Phobius"/>
    </source>
</evidence>
<dbReference type="PROSITE" id="PS50887">
    <property type="entry name" value="GGDEF"/>
    <property type="match status" value="1"/>
</dbReference>
<dbReference type="Proteomes" id="UP000274762">
    <property type="component" value="Unassembled WGS sequence"/>
</dbReference>
<reference evidence="3 4" key="1">
    <citation type="submission" date="2018-10" db="EMBL/GenBank/DDBJ databases">
        <title>Sequencing the genomes of 1000 actinobacteria strains.</title>
        <authorList>
            <person name="Klenk H.-P."/>
        </authorList>
    </citation>
    <scope>NUCLEOTIDE SEQUENCE [LARGE SCALE GENOMIC DNA]</scope>
    <source>
        <strain evidence="3 4">DSM 44343</strain>
    </source>
</reference>
<evidence type="ECO:0000313" key="3">
    <source>
        <dbReference type="EMBL" id="RKR97808.1"/>
    </source>
</evidence>
<dbReference type="SMART" id="SM00267">
    <property type="entry name" value="GGDEF"/>
    <property type="match status" value="1"/>
</dbReference>
<feature type="transmembrane region" description="Helical" evidence="1">
    <location>
        <begin position="123"/>
        <end position="142"/>
    </location>
</feature>
<dbReference type="InterPro" id="IPR050469">
    <property type="entry name" value="Diguanylate_Cyclase"/>
</dbReference>
<feature type="transmembrane region" description="Helical" evidence="1">
    <location>
        <begin position="92"/>
        <end position="111"/>
    </location>
</feature>
<dbReference type="GO" id="GO:0005886">
    <property type="term" value="C:plasma membrane"/>
    <property type="evidence" value="ECO:0007669"/>
    <property type="project" value="TreeGrafter"/>
</dbReference>